<dbReference type="Gene3D" id="3.30.70.1290">
    <property type="entry name" value="Transposase IS200-like"/>
    <property type="match status" value="1"/>
</dbReference>
<reference evidence="3" key="1">
    <citation type="submission" date="2017-09" db="EMBL/GenBank/DDBJ databases">
        <title>Depth-based differentiation of microbial function through sediment-hosted aquifers and enrichment of novel symbionts in the deep terrestrial subsurface.</title>
        <authorList>
            <person name="Probst A.J."/>
            <person name="Ladd B."/>
            <person name="Jarett J.K."/>
            <person name="Geller-Mcgrath D.E."/>
            <person name="Sieber C.M.K."/>
            <person name="Emerson J.B."/>
            <person name="Anantharaman K."/>
            <person name="Thomas B.C."/>
            <person name="Malmstrom R."/>
            <person name="Stieglmeier M."/>
            <person name="Klingl A."/>
            <person name="Woyke T."/>
            <person name="Ryan C.M."/>
            <person name="Banfield J.F."/>
        </authorList>
    </citation>
    <scope>NUCLEOTIDE SEQUENCE [LARGE SCALE GENOMIC DNA]</scope>
</reference>
<dbReference type="InterPro" id="IPR002686">
    <property type="entry name" value="Transposase_17"/>
</dbReference>
<dbReference type="GO" id="GO:0004803">
    <property type="term" value="F:transposase activity"/>
    <property type="evidence" value="ECO:0007669"/>
    <property type="project" value="InterPro"/>
</dbReference>
<dbReference type="EMBL" id="PEWZ01000077">
    <property type="protein sequence ID" value="PIU35217.1"/>
    <property type="molecule type" value="Genomic_DNA"/>
</dbReference>
<organism evidence="2 3">
    <name type="scientific">Candidatus Shapirobacteria bacterium CG07_land_8_20_14_0_80_39_18</name>
    <dbReference type="NCBI Taxonomy" id="1974882"/>
    <lineage>
        <taxon>Bacteria</taxon>
        <taxon>Candidatus Shapironibacteriota</taxon>
    </lineage>
</organism>
<dbReference type="GO" id="GO:0006313">
    <property type="term" value="P:DNA transposition"/>
    <property type="evidence" value="ECO:0007669"/>
    <property type="project" value="InterPro"/>
</dbReference>
<dbReference type="Proteomes" id="UP000229502">
    <property type="component" value="Unassembled WGS sequence"/>
</dbReference>
<dbReference type="PANTHER" id="PTHR34322">
    <property type="entry name" value="TRANSPOSASE, Y1_TNP DOMAIN-CONTAINING"/>
    <property type="match status" value="1"/>
</dbReference>
<sequence length="220" mass="26338">MRKTIFANEEIYHVFNLGVERRPIFMDKREYDRGLLTLNFYRFKNLSTGLAQVLKLDQEKRNFFLSQLMKQKERLVDILGYCLMPNHFHLLLKQLTEGGITKFIGDFSNSYTRYFNTRNKRIGHLFQGVFKAIRIEDNEQLIHVLRYIHLNPVVSLVIKETDFEDYPYSSFSEYLSKREGFCHKKMILDYFSSIEKLKSFTCDQIDYGKRLEAIKHLVFE</sequence>
<gene>
    <name evidence="2" type="ORF">COT03_01510</name>
</gene>
<dbReference type="PANTHER" id="PTHR34322:SF2">
    <property type="entry name" value="TRANSPOSASE IS200-LIKE DOMAIN-CONTAINING PROTEIN"/>
    <property type="match status" value="1"/>
</dbReference>
<protein>
    <recommendedName>
        <fullName evidence="1">Transposase IS200-like domain-containing protein</fullName>
    </recommendedName>
</protein>
<accession>A0A2M6YRH1</accession>
<dbReference type="SMART" id="SM01321">
    <property type="entry name" value="Y1_Tnp"/>
    <property type="match status" value="1"/>
</dbReference>
<dbReference type="SUPFAM" id="SSF143422">
    <property type="entry name" value="Transposase IS200-like"/>
    <property type="match status" value="1"/>
</dbReference>
<dbReference type="GO" id="GO:0003677">
    <property type="term" value="F:DNA binding"/>
    <property type="evidence" value="ECO:0007669"/>
    <property type="project" value="InterPro"/>
</dbReference>
<name>A0A2M6YRH1_9BACT</name>
<proteinExistence type="predicted"/>
<dbReference type="Pfam" id="PF01797">
    <property type="entry name" value="Y1_Tnp"/>
    <property type="match status" value="1"/>
</dbReference>
<dbReference type="InterPro" id="IPR036515">
    <property type="entry name" value="Transposase_17_sf"/>
</dbReference>
<feature type="domain" description="Transposase IS200-like" evidence="1">
    <location>
        <begin position="7"/>
        <end position="151"/>
    </location>
</feature>
<comment type="caution">
    <text evidence="2">The sequence shown here is derived from an EMBL/GenBank/DDBJ whole genome shotgun (WGS) entry which is preliminary data.</text>
</comment>
<dbReference type="AlphaFoldDB" id="A0A2M6YRH1"/>
<evidence type="ECO:0000313" key="3">
    <source>
        <dbReference type="Proteomes" id="UP000229502"/>
    </source>
</evidence>
<evidence type="ECO:0000313" key="2">
    <source>
        <dbReference type="EMBL" id="PIU35217.1"/>
    </source>
</evidence>
<evidence type="ECO:0000259" key="1">
    <source>
        <dbReference type="SMART" id="SM01321"/>
    </source>
</evidence>